<proteinExistence type="inferred from homology"/>
<feature type="compositionally biased region" description="Basic and acidic residues" evidence="5">
    <location>
        <begin position="193"/>
        <end position="205"/>
    </location>
</feature>
<protein>
    <recommendedName>
        <fullName evidence="6">Suppressor of white apricot N-terminal domain-containing protein</fullName>
    </recommendedName>
</protein>
<dbReference type="OrthoDB" id="10070965at2759"/>
<dbReference type="InterPro" id="IPR019147">
    <property type="entry name" value="SWAP_N_domain"/>
</dbReference>
<evidence type="ECO:0000256" key="4">
    <source>
        <dbReference type="SAM" id="Coils"/>
    </source>
</evidence>
<dbReference type="SMART" id="SM01141">
    <property type="entry name" value="DRY_EERY"/>
    <property type="match status" value="1"/>
</dbReference>
<keyword evidence="4" id="KW-0175">Coiled coil</keyword>
<reference evidence="7 8" key="1">
    <citation type="journal article" date="2018" name="Mol. Plant">
        <title>The genome of Artemisia annua provides insight into the evolution of Asteraceae family and artemisinin biosynthesis.</title>
        <authorList>
            <person name="Shen Q."/>
            <person name="Zhang L."/>
            <person name="Liao Z."/>
            <person name="Wang S."/>
            <person name="Yan T."/>
            <person name="Shi P."/>
            <person name="Liu M."/>
            <person name="Fu X."/>
            <person name="Pan Q."/>
            <person name="Wang Y."/>
            <person name="Lv Z."/>
            <person name="Lu X."/>
            <person name="Zhang F."/>
            <person name="Jiang W."/>
            <person name="Ma Y."/>
            <person name="Chen M."/>
            <person name="Hao X."/>
            <person name="Li L."/>
            <person name="Tang Y."/>
            <person name="Lv G."/>
            <person name="Zhou Y."/>
            <person name="Sun X."/>
            <person name="Brodelius P.E."/>
            <person name="Rose J.K.C."/>
            <person name="Tang K."/>
        </authorList>
    </citation>
    <scope>NUCLEOTIDE SEQUENCE [LARGE SCALE GENOMIC DNA]</scope>
    <source>
        <strain evidence="8">cv. Huhao1</strain>
        <tissue evidence="7">Leaf</tissue>
    </source>
</reference>
<dbReference type="AlphaFoldDB" id="A0A2U1NMD3"/>
<evidence type="ECO:0000313" key="7">
    <source>
        <dbReference type="EMBL" id="PWA74674.1"/>
    </source>
</evidence>
<sequence length="818" mass="92237">MWHEARRSEKKVHDMMDAARKRAQRRAVYLAKRRGDPQQSIQVSGNRCRMYRDDGLYQAAEDQQGLIPWNNKQDVMIDRFDGRALLDFIRDPDSRLSDEEGLQHVNQEMEAKSAALLGIDRSQKAQAPANKVKRYGWLVYMDKKAKEEERRQKEIVKGDPAIRKLSRKERRKASQIGREKERESARVSGSRVIHHDPYRESRRSPTYEAYSRSRRSRSRSYSPSQSRRHGRGHADDSHRSNPRAPKIEYITEFGGSADGDEPKLAGYSPPSSPPSQVILSNRPSSGQILEALHIDPASGVSVDSERNAKMSKPFAGSSSGLAKLSKPSGSGAKQQGEKKETPQERLKRIMSLQLNKQIKKDTAAESAKKREQERQRLEKLAETNRLSRSRRRSRSRSFSRSPPRRYRRSRSPKVRLLDVLESSDAMRVCYSPELNSMNRDSSSFRNSGTYTSPGTPDYADNNGRGFQKGWCSERVPLSNNGKVRRTSVNVLMPFNNGRTLPSKWDDAERWITSPVSGSGVSNKNLGAPPQRRPKSKSGPLGPTPGDGYFSGYSPGFPLLEGGSENNLFAGSPLTTGVLVPNGYTFRDGGGDNGDSVRAHNEYRVATSQLFLESPYPDSEDEKIDEDNVTYDVSRRDMATQMSPVESPDSSPKGRPVLSTSPLLIASAMDHRSHHSAGVEVRDVQVDKRVTMSKQPKRHGRRMERNRSTEIKDLALTWNPTEEAMESSKLQKEEARIAAWEKLQNAKAEASIRKLEMKLEKKKLASLDKIMNKLRIAQAKAQEMRQGISASESPKSSSKIMSLRRYPKIALKCFRPDHF</sequence>
<evidence type="ECO:0000259" key="6">
    <source>
        <dbReference type="SMART" id="SM01141"/>
    </source>
</evidence>
<feature type="domain" description="Suppressor of white apricot N-terminal" evidence="6">
    <location>
        <begin position="39"/>
        <end position="144"/>
    </location>
</feature>
<dbReference type="InterPro" id="IPR040397">
    <property type="entry name" value="SWAP"/>
</dbReference>
<feature type="coiled-coil region" evidence="4">
    <location>
        <begin position="744"/>
        <end position="786"/>
    </location>
</feature>
<comment type="similarity">
    <text evidence="1">Belongs to the remorin family.</text>
</comment>
<evidence type="ECO:0000313" key="8">
    <source>
        <dbReference type="Proteomes" id="UP000245207"/>
    </source>
</evidence>
<dbReference type="GO" id="GO:0008380">
    <property type="term" value="P:RNA splicing"/>
    <property type="evidence" value="ECO:0007669"/>
    <property type="project" value="UniProtKB-KW"/>
</dbReference>
<dbReference type="GO" id="GO:0006397">
    <property type="term" value="P:mRNA processing"/>
    <property type="evidence" value="ECO:0007669"/>
    <property type="project" value="UniProtKB-KW"/>
</dbReference>
<name>A0A2U1NMD3_ARTAN</name>
<keyword evidence="3" id="KW-0508">mRNA splicing</keyword>
<feature type="region of interest" description="Disordered" evidence="5">
    <location>
        <begin position="299"/>
        <end position="412"/>
    </location>
</feature>
<keyword evidence="8" id="KW-1185">Reference proteome</keyword>
<dbReference type="EMBL" id="PKPP01002529">
    <property type="protein sequence ID" value="PWA74674.1"/>
    <property type="molecule type" value="Genomic_DNA"/>
</dbReference>
<feature type="compositionally biased region" description="Polar residues" evidence="5">
    <location>
        <begin position="434"/>
        <end position="454"/>
    </location>
</feature>
<evidence type="ECO:0000256" key="1">
    <source>
        <dbReference type="ARBA" id="ARBA00005711"/>
    </source>
</evidence>
<dbReference type="PANTHER" id="PTHR13161">
    <property type="entry name" value="SPLICING FACTOR SUPPRESSOR OF WHITE APRICOT"/>
    <property type="match status" value="1"/>
</dbReference>
<feature type="compositionally biased region" description="Basic and acidic residues" evidence="5">
    <location>
        <begin position="358"/>
        <end position="382"/>
    </location>
</feature>
<feature type="region of interest" description="Disordered" evidence="5">
    <location>
        <begin position="513"/>
        <end position="549"/>
    </location>
</feature>
<organism evidence="7 8">
    <name type="scientific">Artemisia annua</name>
    <name type="common">Sweet wormwood</name>
    <dbReference type="NCBI Taxonomy" id="35608"/>
    <lineage>
        <taxon>Eukaryota</taxon>
        <taxon>Viridiplantae</taxon>
        <taxon>Streptophyta</taxon>
        <taxon>Embryophyta</taxon>
        <taxon>Tracheophyta</taxon>
        <taxon>Spermatophyta</taxon>
        <taxon>Magnoliopsida</taxon>
        <taxon>eudicotyledons</taxon>
        <taxon>Gunneridae</taxon>
        <taxon>Pentapetalae</taxon>
        <taxon>asterids</taxon>
        <taxon>campanulids</taxon>
        <taxon>Asterales</taxon>
        <taxon>Asteraceae</taxon>
        <taxon>Asteroideae</taxon>
        <taxon>Anthemideae</taxon>
        <taxon>Artemisiinae</taxon>
        <taxon>Artemisia</taxon>
    </lineage>
</organism>
<evidence type="ECO:0000256" key="5">
    <source>
        <dbReference type="SAM" id="MobiDB-lite"/>
    </source>
</evidence>
<dbReference type="Pfam" id="PF09750">
    <property type="entry name" value="DRY_EERY"/>
    <property type="match status" value="1"/>
</dbReference>
<feature type="compositionally biased region" description="Polar residues" evidence="5">
    <location>
        <begin position="274"/>
        <end position="284"/>
    </location>
</feature>
<dbReference type="Pfam" id="PF03763">
    <property type="entry name" value="Remorin_C"/>
    <property type="match status" value="1"/>
</dbReference>
<dbReference type="InterPro" id="IPR005516">
    <property type="entry name" value="Remorin_C"/>
</dbReference>
<evidence type="ECO:0000256" key="2">
    <source>
        <dbReference type="ARBA" id="ARBA00022664"/>
    </source>
</evidence>
<feature type="compositionally biased region" description="Basic residues" evidence="5">
    <location>
        <begin position="387"/>
        <end position="412"/>
    </location>
</feature>
<feature type="compositionally biased region" description="Basic and acidic residues" evidence="5">
    <location>
        <begin position="148"/>
        <end position="162"/>
    </location>
</feature>
<feature type="region of interest" description="Disordered" evidence="5">
    <location>
        <begin position="434"/>
        <end position="461"/>
    </location>
</feature>
<feature type="region of interest" description="Disordered" evidence="5">
    <location>
        <begin position="148"/>
        <end position="284"/>
    </location>
</feature>
<gene>
    <name evidence="7" type="ORF">CTI12_AA249000</name>
</gene>
<feature type="compositionally biased region" description="Polar residues" evidence="5">
    <location>
        <begin position="513"/>
        <end position="524"/>
    </location>
</feature>
<feature type="compositionally biased region" description="Basic and acidic residues" evidence="5">
    <location>
        <begin position="335"/>
        <end position="347"/>
    </location>
</feature>
<evidence type="ECO:0000256" key="3">
    <source>
        <dbReference type="ARBA" id="ARBA00023187"/>
    </source>
</evidence>
<keyword evidence="2" id="KW-0507">mRNA processing</keyword>
<dbReference type="PANTHER" id="PTHR13161:SF4">
    <property type="entry name" value="CLK4-ASSOCIATING SERINE_ARGININE RICH PROTEIN"/>
    <property type="match status" value="1"/>
</dbReference>
<comment type="caution">
    <text evidence="7">The sequence shown here is derived from an EMBL/GenBank/DDBJ whole genome shotgun (WGS) entry which is preliminary data.</text>
</comment>
<accession>A0A2U1NMD3</accession>
<feature type="compositionally biased region" description="Basic residues" evidence="5">
    <location>
        <begin position="164"/>
        <end position="173"/>
    </location>
</feature>
<dbReference type="Proteomes" id="UP000245207">
    <property type="component" value="Unassembled WGS sequence"/>
</dbReference>
<dbReference type="STRING" id="35608.A0A2U1NMD3"/>